<comment type="subcellular location">
    <subcellularLocation>
        <location evidence="1 6">Virion</location>
    </subcellularLocation>
</comment>
<dbReference type="EMBL" id="MK069470">
    <property type="protein sequence ID" value="QCS38452.1"/>
    <property type="molecule type" value="Genomic_DNA"/>
</dbReference>
<sequence>MLRRHRRRFRGRRYRRGRYHPRAWGHRRRRYFGRWRPRVRKYSVREWIPGRHEYIYVRGWEPLGNLCNTDYNTTEATPYKSVEPQGGTGQWHGTWGAHYFTANNLQLRAQTYWNQWSRDWATYDYIQYLGGTILIPQTGRCTWMFNTDEYLQTKIGEYNPSVVEQRWVHPGILLNNPKTHIIYPVNLMKRRKYYKIRCYPPPGWKGLQRLPDAGNYIILHWAWTFCDLSAGFYNSSYDSSEAHACTQEPWWGKNLNLNKWMDRSKYKQCTSSIAPEDTWGPFLPCRYNSYETSLFFMYKFKFKVVGNALWRAVPRNISSKGLVPTPGPDGDEIMPRTARAGIERPQDEGDIWPGDLDSDGILTEKALIRITGDHRRHKPRKLGRSRRLKLIAEKLRLILADKQLLRK</sequence>
<evidence type="ECO:0000256" key="6">
    <source>
        <dbReference type="RuleBase" id="RU361230"/>
    </source>
</evidence>
<dbReference type="RefSeq" id="YP_010798135.1">
    <property type="nucleotide sequence ID" value="NC_076337.1"/>
</dbReference>
<reference evidence="7" key="1">
    <citation type="submission" date="2018-10" db="EMBL/GenBank/DDBJ databases">
        <title>Complete genome of a new lineage of Torque teno virus infecting Leopardus pardalis.</title>
        <authorList>
            <person name="Cavalcante L.T.F."/>
            <person name="D'arc M."/>
            <person name="Muniz C.P.R."/>
            <person name="Augusto A.M."/>
            <person name="Troccoli F."/>
            <person name="Soares M.A."/>
            <person name="Santos A.F.A."/>
        </authorList>
    </citation>
    <scope>NUCLEOTIDE SEQUENCE</scope>
    <source>
        <strain evidence="7">WF10</strain>
    </source>
</reference>
<dbReference type="GeneID" id="80536214"/>
<evidence type="ECO:0000256" key="5">
    <source>
        <dbReference type="ARBA" id="ARBA00022844"/>
    </source>
</evidence>
<dbReference type="GO" id="GO:0039615">
    <property type="term" value="C:T=1 icosahedral viral capsid"/>
    <property type="evidence" value="ECO:0007669"/>
    <property type="project" value="UniProtKB-UniRule"/>
</dbReference>
<comment type="function">
    <text evidence="6">Self-assembles to form an icosahedral capsid.</text>
</comment>
<dbReference type="Pfam" id="PF02956">
    <property type="entry name" value="TT_ORF1"/>
    <property type="match status" value="1"/>
</dbReference>
<evidence type="ECO:0000256" key="3">
    <source>
        <dbReference type="ARBA" id="ARBA00022431"/>
    </source>
</evidence>
<evidence type="ECO:0000313" key="7">
    <source>
        <dbReference type="EMBL" id="QCS38452.1"/>
    </source>
</evidence>
<organism evidence="7">
    <name type="scientific">Torque teno ocelot virus</name>
    <dbReference type="NCBI Taxonomy" id="2579707"/>
    <lineage>
        <taxon>Viruses</taxon>
        <taxon>Monodnaviria</taxon>
        <taxon>Shotokuvirae</taxon>
        <taxon>Commensaviricota</taxon>
        <taxon>Cardeaviricetes</taxon>
        <taxon>Sanitavirales</taxon>
        <taxon>Anelloviridae</taxon>
        <taxon>Etatorquevirus</taxon>
        <taxon>Etatorquevirus felid3</taxon>
    </lineage>
</organism>
<protein>
    <recommendedName>
        <fullName evidence="6">Capsid protein</fullName>
    </recommendedName>
</protein>
<keyword evidence="8" id="KW-1185">Reference proteome</keyword>
<proteinExistence type="inferred from homology"/>
<comment type="similarity">
    <text evidence="2 6">Belongs to the anelloviridae capsid protein family.</text>
</comment>
<keyword evidence="4 6" id="KW-0167">Capsid protein</keyword>
<dbReference type="Proteomes" id="UP000682577">
    <property type="component" value="Segment"/>
</dbReference>
<keyword evidence="3 6" id="KW-1140">T=1 icosahedral capsid protein</keyword>
<evidence type="ECO:0000256" key="1">
    <source>
        <dbReference type="ARBA" id="ARBA00004328"/>
    </source>
</evidence>
<evidence type="ECO:0000256" key="4">
    <source>
        <dbReference type="ARBA" id="ARBA00022561"/>
    </source>
</evidence>
<evidence type="ECO:0000313" key="8">
    <source>
        <dbReference type="Proteomes" id="UP000682577"/>
    </source>
</evidence>
<dbReference type="InterPro" id="IPR004219">
    <property type="entry name" value="TTvirus_Unk"/>
</dbReference>
<name>A0A4P8W9Q8_9VIRU</name>
<keyword evidence="5 6" id="KW-0946">Virion</keyword>
<evidence type="ECO:0000256" key="2">
    <source>
        <dbReference type="ARBA" id="ARBA00006131"/>
    </source>
</evidence>
<accession>A0A4P8W9Q8</accession>
<dbReference type="KEGG" id="vg:80536214"/>